<keyword evidence="3" id="KW-0964">Secreted</keyword>
<proteinExistence type="inferred from homology"/>
<organism evidence="10 11">
    <name type="scientific">Planoprotostelium fungivorum</name>
    <dbReference type="NCBI Taxonomy" id="1890364"/>
    <lineage>
        <taxon>Eukaryota</taxon>
        <taxon>Amoebozoa</taxon>
        <taxon>Evosea</taxon>
        <taxon>Variosea</taxon>
        <taxon>Cavosteliida</taxon>
        <taxon>Cavosteliaceae</taxon>
        <taxon>Planoprotostelium</taxon>
    </lineage>
</organism>
<dbReference type="GO" id="GO:0009395">
    <property type="term" value="P:phospholipid catabolic process"/>
    <property type="evidence" value="ECO:0007669"/>
    <property type="project" value="TreeGrafter"/>
</dbReference>
<comment type="subcellular location">
    <subcellularLocation>
        <location evidence="1">Secreted</location>
    </subcellularLocation>
</comment>
<evidence type="ECO:0000256" key="6">
    <source>
        <dbReference type="ARBA" id="ARBA00022963"/>
    </source>
</evidence>
<accession>A0A2P6MV14</accession>
<dbReference type="GO" id="GO:0005576">
    <property type="term" value="C:extracellular region"/>
    <property type="evidence" value="ECO:0007669"/>
    <property type="project" value="UniProtKB-SubCell"/>
</dbReference>
<evidence type="ECO:0000256" key="2">
    <source>
        <dbReference type="ARBA" id="ARBA00007835"/>
    </source>
</evidence>
<comment type="function">
    <text evidence="9">Putative phospholipase.</text>
</comment>
<dbReference type="GO" id="GO:0004620">
    <property type="term" value="F:phospholipase activity"/>
    <property type="evidence" value="ECO:0007669"/>
    <property type="project" value="InterPro"/>
</dbReference>
<dbReference type="EC" id="3.1.1.-" evidence="9"/>
<evidence type="ECO:0000256" key="7">
    <source>
        <dbReference type="ARBA" id="ARBA00023098"/>
    </source>
</evidence>
<evidence type="ECO:0000256" key="1">
    <source>
        <dbReference type="ARBA" id="ARBA00004613"/>
    </source>
</evidence>
<dbReference type="Pfam" id="PF04916">
    <property type="entry name" value="Phospholip_B"/>
    <property type="match status" value="1"/>
</dbReference>
<keyword evidence="5 9" id="KW-0378">Hydrolase</keyword>
<evidence type="ECO:0000313" key="10">
    <source>
        <dbReference type="EMBL" id="PRP75486.1"/>
    </source>
</evidence>
<dbReference type="Proteomes" id="UP000241769">
    <property type="component" value="Unassembled WGS sequence"/>
</dbReference>
<evidence type="ECO:0000256" key="3">
    <source>
        <dbReference type="ARBA" id="ARBA00022525"/>
    </source>
</evidence>
<protein>
    <recommendedName>
        <fullName evidence="9">Phospholipase B-like</fullName>
        <ecNumber evidence="9">3.1.1.-</ecNumber>
    </recommendedName>
</protein>
<keyword evidence="6 9" id="KW-0442">Lipid degradation</keyword>
<dbReference type="EMBL" id="MDYQ01000380">
    <property type="protein sequence ID" value="PRP75486.1"/>
    <property type="molecule type" value="Genomic_DNA"/>
</dbReference>
<dbReference type="InterPro" id="IPR007000">
    <property type="entry name" value="PLipase_B-like"/>
</dbReference>
<feature type="chain" id="PRO_5015023204" description="Phospholipase B-like" evidence="9">
    <location>
        <begin position="17"/>
        <end position="515"/>
    </location>
</feature>
<name>A0A2P6MV14_9EUKA</name>
<dbReference type="InParanoid" id="A0A2P6MV14"/>
<evidence type="ECO:0000256" key="4">
    <source>
        <dbReference type="ARBA" id="ARBA00022729"/>
    </source>
</evidence>
<gene>
    <name evidence="10" type="ORF">PROFUN_10664</name>
</gene>
<evidence type="ECO:0000313" key="11">
    <source>
        <dbReference type="Proteomes" id="UP000241769"/>
    </source>
</evidence>
<keyword evidence="4 9" id="KW-0732">Signal</keyword>
<dbReference type="PANTHER" id="PTHR12370">
    <property type="entry name" value="PHOSPHOLIPASE B-RELATED"/>
    <property type="match status" value="1"/>
</dbReference>
<keyword evidence="8" id="KW-0325">Glycoprotein</keyword>
<dbReference type="OrthoDB" id="443524at2759"/>
<evidence type="ECO:0000256" key="9">
    <source>
        <dbReference type="RuleBase" id="RU364138"/>
    </source>
</evidence>
<keyword evidence="11" id="KW-1185">Reference proteome</keyword>
<evidence type="ECO:0000256" key="5">
    <source>
        <dbReference type="ARBA" id="ARBA00022801"/>
    </source>
</evidence>
<dbReference type="AlphaFoldDB" id="A0A2P6MV14"/>
<evidence type="ECO:0000256" key="8">
    <source>
        <dbReference type="ARBA" id="ARBA00023180"/>
    </source>
</evidence>
<sequence length="515" mass="58946">MKTLFILLLTLTFVCGEWHSALFGKNKWKVVPGRVSSAAAWGKYDLRLEVDGWNELTIETNGDLDDATQALGAGYLEGWLCRDDIWSSYQNFLAGQMKNQTLAGTARDFPTDNLRWVESKITQKKVENEEYWSQVNLVLHQFEGILLGFNSHPRSAIQNVTEAEFLQFQLNCELGDINNTVSRKPLTADDLHCSSLVKLTDDNQQLLVGHDTWTSYWWMLRVWKHFKLNFSVGASAVSYSSYPGIIPSNDDFFVTSQELIVTETTNDVYNMSLYDSVTTQTVPYFIRVTVANRMATTAKQWVDTFGLYNSGTYNNQWIIVDMKKFKKGERIEEGTLWVVEQIPGYLYGQDQSEHLQRTGYWASYNIPYYPFVYNISGYTQLNDTTNSSSYENCARAKIFRRDHNKVVDLDSMKDMMRYNEYQTDPLSLGDACRGIAARCDLNVGNEPHSLNGRSAFGAIDGKIAVAGEGMRAHIVSGPTWDYQPPFAWTKQWENHTRIGLPKVFDFPWIVKEPHF</sequence>
<feature type="signal peptide" evidence="9">
    <location>
        <begin position="1"/>
        <end position="16"/>
    </location>
</feature>
<dbReference type="STRING" id="1890364.A0A2P6MV14"/>
<keyword evidence="7 9" id="KW-0443">Lipid metabolism</keyword>
<comment type="similarity">
    <text evidence="2 9">Belongs to the phospholipase B-like family.</text>
</comment>
<dbReference type="Gene3D" id="3.60.60.30">
    <property type="match status" value="1"/>
</dbReference>
<reference evidence="10 11" key="1">
    <citation type="journal article" date="2018" name="Genome Biol. Evol.">
        <title>Multiple Roots of Fruiting Body Formation in Amoebozoa.</title>
        <authorList>
            <person name="Hillmann F."/>
            <person name="Forbes G."/>
            <person name="Novohradska S."/>
            <person name="Ferling I."/>
            <person name="Riege K."/>
            <person name="Groth M."/>
            <person name="Westermann M."/>
            <person name="Marz M."/>
            <person name="Spaller T."/>
            <person name="Winckler T."/>
            <person name="Schaap P."/>
            <person name="Glockner G."/>
        </authorList>
    </citation>
    <scope>NUCLEOTIDE SEQUENCE [LARGE SCALE GENOMIC DNA]</scope>
    <source>
        <strain evidence="10 11">Jena</strain>
    </source>
</reference>
<comment type="caution">
    <text evidence="10">The sequence shown here is derived from an EMBL/GenBank/DDBJ whole genome shotgun (WGS) entry which is preliminary data.</text>
</comment>
<dbReference type="FunCoup" id="A0A2P6MV14">
    <property type="interactions" value="2"/>
</dbReference>
<dbReference type="PANTHER" id="PTHR12370:SF3">
    <property type="entry name" value="PHOSPHOLIPASE B-LIKE 2-RELATED"/>
    <property type="match status" value="1"/>
</dbReference>